<evidence type="ECO:0000313" key="2">
    <source>
        <dbReference type="EMBL" id="WTP90169.1"/>
    </source>
</evidence>
<proteinExistence type="predicted"/>
<feature type="compositionally biased region" description="Low complexity" evidence="1">
    <location>
        <begin position="71"/>
        <end position="82"/>
    </location>
</feature>
<gene>
    <name evidence="2" type="ORF">OG477_34585</name>
</gene>
<sequence length="166" mass="17493">MHRTTTTATLLVTVAVSALSGCTTVQRPPTSDAPTAPSQPSAPRPSGHRDPEIVQAPAREALAFIGPSRRPTPTSSAAHSTPPGSPPPAHTPQAPGAHPHPRPEHQEPHRPASRAPKAPPVNIPDMPDSPRPEVPKNTNVCALGKQYGGWRADSPESRICEQTYGH</sequence>
<feature type="region of interest" description="Disordered" evidence="1">
    <location>
        <begin position="23"/>
        <end position="166"/>
    </location>
</feature>
<protein>
    <recommendedName>
        <fullName evidence="3">Lipoprotein</fullName>
    </recommendedName>
</protein>
<organism evidence="2">
    <name type="scientific">Streptomyces sp. NBC_00180</name>
    <dbReference type="NCBI Taxonomy" id="2903632"/>
    <lineage>
        <taxon>Bacteria</taxon>
        <taxon>Bacillati</taxon>
        <taxon>Actinomycetota</taxon>
        <taxon>Actinomycetes</taxon>
        <taxon>Kitasatosporales</taxon>
        <taxon>Streptomycetaceae</taxon>
        <taxon>Streptomyces</taxon>
    </lineage>
</organism>
<accession>A0AAU1I5L4</accession>
<feature type="compositionally biased region" description="Basic and acidic residues" evidence="1">
    <location>
        <begin position="101"/>
        <end position="110"/>
    </location>
</feature>
<dbReference type="PRINTS" id="PR01217">
    <property type="entry name" value="PRICHEXTENSN"/>
</dbReference>
<dbReference type="PROSITE" id="PS51257">
    <property type="entry name" value="PROKAR_LIPOPROTEIN"/>
    <property type="match status" value="1"/>
</dbReference>
<name>A0AAU1I5L4_9ACTN</name>
<feature type="compositionally biased region" description="Polar residues" evidence="1">
    <location>
        <begin position="23"/>
        <end position="41"/>
    </location>
</feature>
<dbReference type="AlphaFoldDB" id="A0AAU1I5L4"/>
<reference evidence="2" key="1">
    <citation type="submission" date="2022-10" db="EMBL/GenBank/DDBJ databases">
        <title>The complete genomes of actinobacterial strains from the NBC collection.</title>
        <authorList>
            <person name="Joergensen T.S."/>
            <person name="Alvarez Arevalo M."/>
            <person name="Sterndorff E.B."/>
            <person name="Faurdal D."/>
            <person name="Vuksanovic O."/>
            <person name="Mourched A.-S."/>
            <person name="Charusanti P."/>
            <person name="Shaw S."/>
            <person name="Blin K."/>
            <person name="Weber T."/>
        </authorList>
    </citation>
    <scope>NUCLEOTIDE SEQUENCE</scope>
    <source>
        <strain evidence="2">NBC 00180</strain>
    </source>
</reference>
<evidence type="ECO:0000256" key="1">
    <source>
        <dbReference type="SAM" id="MobiDB-lite"/>
    </source>
</evidence>
<evidence type="ECO:0008006" key="3">
    <source>
        <dbReference type="Google" id="ProtNLM"/>
    </source>
</evidence>
<dbReference type="EMBL" id="CP108140">
    <property type="protein sequence ID" value="WTP90169.1"/>
    <property type="molecule type" value="Genomic_DNA"/>
</dbReference>